<dbReference type="PROSITE" id="PS51257">
    <property type="entry name" value="PROKAR_LIPOPROTEIN"/>
    <property type="match status" value="1"/>
</dbReference>
<dbReference type="PANTHER" id="PTHR10098:SF108">
    <property type="entry name" value="TETRATRICOPEPTIDE REPEAT PROTEIN 28"/>
    <property type="match status" value="1"/>
</dbReference>
<feature type="compositionally biased region" description="Basic and acidic residues" evidence="1">
    <location>
        <begin position="188"/>
        <end position="201"/>
    </location>
</feature>
<evidence type="ECO:0000256" key="2">
    <source>
        <dbReference type="SAM" id="SignalP"/>
    </source>
</evidence>
<dbReference type="InterPro" id="IPR024983">
    <property type="entry name" value="CHAT_dom"/>
</dbReference>
<dbReference type="EMBL" id="JACNIG010000384">
    <property type="protein sequence ID" value="MBC8434107.1"/>
    <property type="molecule type" value="Genomic_DNA"/>
</dbReference>
<evidence type="ECO:0000259" key="3">
    <source>
        <dbReference type="Pfam" id="PF12770"/>
    </source>
</evidence>
<gene>
    <name evidence="4" type="ORF">H8D96_19540</name>
</gene>
<dbReference type="Pfam" id="PF12770">
    <property type="entry name" value="CHAT"/>
    <property type="match status" value="1"/>
</dbReference>
<proteinExistence type="predicted"/>
<evidence type="ECO:0000313" key="5">
    <source>
        <dbReference type="Proteomes" id="UP000605201"/>
    </source>
</evidence>
<dbReference type="Gene3D" id="1.25.40.10">
    <property type="entry name" value="Tetratricopeptide repeat domain"/>
    <property type="match status" value="1"/>
</dbReference>
<dbReference type="SUPFAM" id="SSF48452">
    <property type="entry name" value="TPR-like"/>
    <property type="match status" value="2"/>
</dbReference>
<organism evidence="4 5">
    <name type="scientific">Candidatus Desulfatibia vada</name>
    <dbReference type="NCBI Taxonomy" id="2841696"/>
    <lineage>
        <taxon>Bacteria</taxon>
        <taxon>Pseudomonadati</taxon>
        <taxon>Thermodesulfobacteriota</taxon>
        <taxon>Desulfobacteria</taxon>
        <taxon>Desulfobacterales</taxon>
        <taxon>Desulfobacterales incertae sedis</taxon>
        <taxon>Candidatus Desulfatibia</taxon>
    </lineage>
</organism>
<feature type="domain" description="CHAT" evidence="3">
    <location>
        <begin position="779"/>
        <end position="1044"/>
    </location>
</feature>
<feature type="chain" id="PRO_5035196346" evidence="2">
    <location>
        <begin position="19"/>
        <end position="1046"/>
    </location>
</feature>
<feature type="region of interest" description="Disordered" evidence="1">
    <location>
        <begin position="188"/>
        <end position="215"/>
    </location>
</feature>
<protein>
    <submittedName>
        <fullName evidence="4">CHAT domain-containing protein</fullName>
    </submittedName>
</protein>
<accession>A0A8J6TWA0</accession>
<dbReference type="InterPro" id="IPR011990">
    <property type="entry name" value="TPR-like_helical_dom_sf"/>
</dbReference>
<comment type="caution">
    <text evidence="4">The sequence shown here is derived from an EMBL/GenBank/DDBJ whole genome shotgun (WGS) entry which is preliminary data.</text>
</comment>
<name>A0A8J6TWA0_9BACT</name>
<evidence type="ECO:0000313" key="4">
    <source>
        <dbReference type="EMBL" id="MBC8434107.1"/>
    </source>
</evidence>
<reference evidence="4 5" key="1">
    <citation type="submission" date="2020-08" db="EMBL/GenBank/DDBJ databases">
        <title>Bridging the membrane lipid divide: bacteria of the FCB group superphylum have the potential to synthesize archaeal ether lipids.</title>
        <authorList>
            <person name="Villanueva L."/>
            <person name="Von Meijenfeldt F.A.B."/>
            <person name="Westbye A.B."/>
            <person name="Yadav S."/>
            <person name="Hopmans E.C."/>
            <person name="Dutilh B.E."/>
            <person name="Sinninghe Damste J.S."/>
        </authorList>
    </citation>
    <scope>NUCLEOTIDE SEQUENCE [LARGE SCALE GENOMIC DNA]</scope>
    <source>
        <strain evidence="4">NIOZ-UU17</strain>
    </source>
</reference>
<keyword evidence="2" id="KW-0732">Signal</keyword>
<dbReference type="AlphaFoldDB" id="A0A8J6TWA0"/>
<dbReference type="PANTHER" id="PTHR10098">
    <property type="entry name" value="RAPSYN-RELATED"/>
    <property type="match status" value="1"/>
</dbReference>
<evidence type="ECO:0000256" key="1">
    <source>
        <dbReference type="SAM" id="MobiDB-lite"/>
    </source>
</evidence>
<feature type="signal peptide" evidence="2">
    <location>
        <begin position="1"/>
        <end position="18"/>
    </location>
</feature>
<dbReference type="Proteomes" id="UP000605201">
    <property type="component" value="Unassembled WGS sequence"/>
</dbReference>
<sequence length="1046" mass="117227">MKKTVAILLFLLFLAAFASCVTVAPTYHQNPNTKAYYEANQTAFVQGDLDKGLNMFLELKEVFARQGLKISELSVVSGIAHIYHQKKDFGRSFEWSQTGLKLIDEIERIGINNIDDNSRGGKLSATDQKLGRSNRAMIIATSKSNCLIFQVAYYNQAGESQKAEALNKESKKVHDDLMTTINQSTNKSLEKQLDSIDDKTSPEAQAVEDSKQRTKDIQRKQARLSLLQAEILRTYHQNKTGGSVKDLEDTIDEYAAIAVPLDYRFNMVAQGKSAFQASGRQSDINDFDRIGDYYQRYFIEPWAMAIKASQYYTIGRTDKALALLEQAIRQFESRGTQTPSIKSYSVKALMKQLQSQQPLPDKTPHAWKILYAELLGSQGSPQAVAQWEEIRQALKDTSSKIIGFSMTDQWLRDMYLDMANRELSVLYERNGRHDKALSCLDEILRSRESARATFSVESHKMGYLAGNKRLYERYLTLSAFNPGLNLQAMERAKSRAMVDLMAQGTKTIDEPVFRMLVEQKTAAMETNIPGATGFEKKTGPGKRAIQITQKEIDQELKALKADRPELHSLISVDVSGLKELESIIPETAAVLSYYVTDEMLYINVFGKGKRFAKQVDLSRMGLFNAVYQFRQKIQNPDYVGKPFIQADIDIKRNMENSIETVEITNNMPFPLEIISMTAVLESYHPEMQMFPTLSIARKIQAGIMPQKRSVKAGGSEVVLRRDYNSAFSSVYLEDLYINTNLGHLRLKGLFVIPKSTPDSPGGEPLLVEVDRSTVGFKPVMTSLYDLLISPVEAQLENANVEHLIIVPHNALHFLPFESLKDNEGKYLLQKYSVSYVPSLNVLKYCKAGNRQQKERLVAYGDPLGDLQFAGKEVEQIKSLFPQAHVLSGKQVTKQSVTASIGQGDIIHFACHGQYDAQSPFNSALILSGPGQAPQRLSVSEIMGLKFSPSLVTLSACDTGLARISGGDELIGLVRGFFVAGSPSLVTTLWQIDDESTATLVTRFYENMIQKGMNKAQALREAKLHLIAKGYQTPYYWAAFVLQGDWR</sequence>